<feature type="transmembrane region" description="Helical" evidence="1">
    <location>
        <begin position="286"/>
        <end position="306"/>
    </location>
</feature>
<evidence type="ECO:0000313" key="2">
    <source>
        <dbReference type="EMBL" id="SPR01222.1"/>
    </source>
</evidence>
<keyword evidence="1" id="KW-1133">Transmembrane helix</keyword>
<geneLocation type="mitochondrion" evidence="2"/>
<name>A0A3P3YLY9_PLABS</name>
<keyword evidence="2" id="KW-0496">Mitochondrion</keyword>
<evidence type="ECO:0000256" key="1">
    <source>
        <dbReference type="SAM" id="Phobius"/>
    </source>
</evidence>
<sequence length="578" mass="64203">MPRSAADVLSDNDDLFDDEQFDQIELDWSPSAGDVDDLDDVLEEAGEIARQASERVEKAAAAAIEPRCGRRLTVRCACLAILLVVHIGTTVRFLQGAGLFRPAAPAATTPALLADYRRYLEQVAHRIAQHDVTQAERLAEADTVVSDEDIVLADRQARLAVNQDVRRRATRMLPRARNLWQMYWANPADRPVLSTAQRRHVDMAPTVSAVWKTVGTRLSARRLGAAFVAGHRRPGASVTAGGRPRTAGNGTRRVGEHVQRVRDRGAQAVQRILSFSQRSYRGRRHASVVVQVVVGWVALVLSWISYSDILFRVVTYARHAARVVAVRKRNMASWSFRARRSCAIALRHAHVVIVAVFLIVLTGRVAVDVRRVDVVGMVRQEVADQCQNYLRTTAAFTSSPYRPRPRPALIAKLNRMRSALNADLDQIAAMVRDSAQGRHAPPFHIEYHPLLDPAQAHGLPVHNVTSGAPDHDAEVADACRTGRPVLDLQGALERQVLAYRDLIVAQIICFLLVHLVNHLVNAALRHWFWIDLTEGYTVDKPFTDDQVRQRARRHRQVAAACLALAIAAFLTVIIIGAR</sequence>
<reference evidence="2 3" key="1">
    <citation type="submission" date="2018-03" db="EMBL/GenBank/DDBJ databases">
        <authorList>
            <person name="Fogelqvist J."/>
        </authorList>
    </citation>
    <scope>NUCLEOTIDE SEQUENCE [LARGE SCALE GENOMIC DNA]</scope>
</reference>
<dbReference type="Proteomes" id="UP000290189">
    <property type="component" value="Unassembled WGS sequence"/>
</dbReference>
<dbReference type="AlphaFoldDB" id="A0A3P3YLY9"/>
<keyword evidence="1" id="KW-0812">Transmembrane</keyword>
<feature type="transmembrane region" description="Helical" evidence="1">
    <location>
        <begin position="557"/>
        <end position="577"/>
    </location>
</feature>
<organism evidence="2 3">
    <name type="scientific">Plasmodiophora brassicae</name>
    <name type="common">Clubroot disease agent</name>
    <dbReference type="NCBI Taxonomy" id="37360"/>
    <lineage>
        <taxon>Eukaryota</taxon>
        <taxon>Sar</taxon>
        <taxon>Rhizaria</taxon>
        <taxon>Endomyxa</taxon>
        <taxon>Phytomyxea</taxon>
        <taxon>Plasmodiophorida</taxon>
        <taxon>Plasmodiophoridae</taxon>
        <taxon>Plasmodiophora</taxon>
    </lineage>
</organism>
<proteinExistence type="predicted"/>
<accession>A0A3P3YLY9</accession>
<feature type="transmembrane region" description="Helical" evidence="1">
    <location>
        <begin position="344"/>
        <end position="367"/>
    </location>
</feature>
<gene>
    <name evidence="2" type="ORF">PLBR_LOCUS8437</name>
</gene>
<keyword evidence="1" id="KW-0472">Membrane</keyword>
<dbReference type="EMBL" id="OVEO01000016">
    <property type="protein sequence ID" value="SPR01222.1"/>
    <property type="molecule type" value="Genomic_DNA"/>
</dbReference>
<evidence type="ECO:0000313" key="3">
    <source>
        <dbReference type="Proteomes" id="UP000290189"/>
    </source>
</evidence>
<protein>
    <submittedName>
        <fullName evidence="2">Uncharacterized protein</fullName>
    </submittedName>
</protein>